<organism evidence="1 2">
    <name type="scientific">Phyllostomus discolor</name>
    <name type="common">pale spear-nosed bat</name>
    <dbReference type="NCBI Taxonomy" id="89673"/>
    <lineage>
        <taxon>Eukaryota</taxon>
        <taxon>Metazoa</taxon>
        <taxon>Chordata</taxon>
        <taxon>Craniata</taxon>
        <taxon>Vertebrata</taxon>
        <taxon>Euteleostomi</taxon>
        <taxon>Mammalia</taxon>
        <taxon>Eutheria</taxon>
        <taxon>Laurasiatheria</taxon>
        <taxon>Chiroptera</taxon>
        <taxon>Yangochiroptera</taxon>
        <taxon>Phyllostomidae</taxon>
        <taxon>Phyllostominae</taxon>
        <taxon>Phyllostomus</taxon>
    </lineage>
</organism>
<proteinExistence type="predicted"/>
<accession>A0A834A1U3</accession>
<dbReference type="AlphaFoldDB" id="A0A834A1U3"/>
<reference evidence="1 2" key="1">
    <citation type="journal article" date="2020" name="Nature">
        <title>Six reference-quality genomes reveal evolution of bat adaptations.</title>
        <authorList>
            <person name="Jebb D."/>
            <person name="Huang Z."/>
            <person name="Pippel M."/>
            <person name="Hughes G.M."/>
            <person name="Lavrichenko K."/>
            <person name="Devanna P."/>
            <person name="Winkler S."/>
            <person name="Jermiin L.S."/>
            <person name="Skirmuntt E.C."/>
            <person name="Katzourakis A."/>
            <person name="Burkitt-Gray L."/>
            <person name="Ray D.A."/>
            <person name="Sullivan K.A.M."/>
            <person name="Roscito J.G."/>
            <person name="Kirilenko B.M."/>
            <person name="Davalos L.M."/>
            <person name="Corthals A.P."/>
            <person name="Power M.L."/>
            <person name="Jones G."/>
            <person name="Ransome R.D."/>
            <person name="Dechmann D.K.N."/>
            <person name="Locatelli A.G."/>
            <person name="Puechmaille S.J."/>
            <person name="Fedrigo O."/>
            <person name="Jarvis E.D."/>
            <person name="Hiller M."/>
            <person name="Vernes S.C."/>
            <person name="Myers E.W."/>
            <person name="Teeling E.C."/>
        </authorList>
    </citation>
    <scope>NUCLEOTIDE SEQUENCE [LARGE SCALE GENOMIC DNA]</scope>
    <source>
        <strain evidence="1">Bat1K_MPI-CBG_1</strain>
    </source>
</reference>
<comment type="caution">
    <text evidence="1">The sequence shown here is derived from an EMBL/GenBank/DDBJ whole genome shotgun (WGS) entry which is preliminary data.</text>
</comment>
<gene>
    <name evidence="1" type="ORF">HJG60_011119</name>
</gene>
<name>A0A834A1U3_9CHIR</name>
<sequence length="125" mass="13691">MGGCLGAVACNPGMYPGWESNLRHFGSQPTLNPLSYAQVFSLMRWSGMPLVDVGRGAPTLPFSVAFCLPLKKLLDTFGNFKPRPNTTHLGKWNHTTNKAQRFLMKAAFGFDLCLPRKPPVVPGSL</sequence>
<evidence type="ECO:0000313" key="1">
    <source>
        <dbReference type="EMBL" id="KAF6104070.1"/>
    </source>
</evidence>
<protein>
    <submittedName>
        <fullName evidence="1">Uncharacterized protein</fullName>
    </submittedName>
</protein>
<evidence type="ECO:0000313" key="2">
    <source>
        <dbReference type="Proteomes" id="UP000664940"/>
    </source>
</evidence>
<dbReference type="Proteomes" id="UP000664940">
    <property type="component" value="Unassembled WGS sequence"/>
</dbReference>
<dbReference type="EMBL" id="JABVXQ010000006">
    <property type="protein sequence ID" value="KAF6104070.1"/>
    <property type="molecule type" value="Genomic_DNA"/>
</dbReference>